<dbReference type="InterPro" id="IPR009288">
    <property type="entry name" value="AIG2-like_dom"/>
</dbReference>
<gene>
    <name evidence="4" type="primary">GGACT</name>
    <name evidence="4" type="ORF">SO694_00146015</name>
</gene>
<name>A0ABR1FNC6_AURAN</name>
<dbReference type="PANTHER" id="PTHR12510">
    <property type="entry name" value="TROPONIN C-AKIN-1 PROTEIN"/>
    <property type="match status" value="1"/>
</dbReference>
<dbReference type="InterPro" id="IPR013024">
    <property type="entry name" value="GGCT-like"/>
</dbReference>
<comment type="caution">
    <text evidence="4">The sequence shown here is derived from an EMBL/GenBank/DDBJ whole genome shotgun (WGS) entry which is preliminary data.</text>
</comment>
<dbReference type="SUPFAM" id="SSF110857">
    <property type="entry name" value="Gamma-glutamyl cyclotransferase-like"/>
    <property type="match status" value="1"/>
</dbReference>
<dbReference type="CDD" id="cd06661">
    <property type="entry name" value="GGCT_like"/>
    <property type="match status" value="1"/>
</dbReference>
<sequence length="153" mass="16875">MKLRQNVFVYGTLKRGFYNYDAVLARQPDAAFVAEGVTTERFPLFVDHYKIPYLVHRAGEGRRVSGELFAVGPEGLAALDALEGVDEGRYARREVDVDVGESSKRAWLYSINDAPLAGRELLPAYTAAIHAAYTPPGGGRDPALFRPWGGYEP</sequence>
<dbReference type="PANTHER" id="PTHR12510:SF4">
    <property type="entry name" value="GAMMA-GLUTAMYLAMINECYCLOTRANSFERASE"/>
    <property type="match status" value="1"/>
</dbReference>
<dbReference type="Pfam" id="PF06094">
    <property type="entry name" value="GGACT"/>
    <property type="match status" value="1"/>
</dbReference>
<dbReference type="InterPro" id="IPR039126">
    <property type="entry name" value="GGACT"/>
</dbReference>
<proteinExistence type="inferred from homology"/>
<reference evidence="4 5" key="1">
    <citation type="submission" date="2024-03" db="EMBL/GenBank/DDBJ databases">
        <title>Aureococcus anophagefferens CCMP1851 and Kratosvirus quantuckense: Draft genome of a second virus-susceptible host strain in the model system.</title>
        <authorList>
            <person name="Chase E."/>
            <person name="Truchon A.R."/>
            <person name="Schepens W."/>
            <person name="Wilhelm S.W."/>
        </authorList>
    </citation>
    <scope>NUCLEOTIDE SEQUENCE [LARGE SCALE GENOMIC DNA]</scope>
    <source>
        <strain evidence="4 5">CCMP1851</strain>
    </source>
</reference>
<accession>A0ABR1FNC6</accession>
<keyword evidence="5" id="KW-1185">Reference proteome</keyword>
<dbReference type="Gene3D" id="3.10.490.10">
    <property type="entry name" value="Gamma-glutamyl cyclotransferase-like"/>
    <property type="match status" value="1"/>
</dbReference>
<dbReference type="EMBL" id="JBBJCI010000348">
    <property type="protein sequence ID" value="KAK7234074.1"/>
    <property type="molecule type" value="Genomic_DNA"/>
</dbReference>
<protein>
    <recommendedName>
        <fullName evidence="2">Gamma-glutamylcyclotransferase family protein</fullName>
    </recommendedName>
</protein>
<feature type="domain" description="Gamma-glutamylcyclotransferase AIG2-like" evidence="3">
    <location>
        <begin position="7"/>
        <end position="120"/>
    </location>
</feature>
<evidence type="ECO:0000313" key="5">
    <source>
        <dbReference type="Proteomes" id="UP001363151"/>
    </source>
</evidence>
<evidence type="ECO:0000256" key="1">
    <source>
        <dbReference type="ARBA" id="ARBA00008861"/>
    </source>
</evidence>
<evidence type="ECO:0000259" key="3">
    <source>
        <dbReference type="Pfam" id="PF06094"/>
    </source>
</evidence>
<evidence type="ECO:0000256" key="2">
    <source>
        <dbReference type="RuleBase" id="RU367036"/>
    </source>
</evidence>
<dbReference type="InterPro" id="IPR036568">
    <property type="entry name" value="GGCT-like_sf"/>
</dbReference>
<evidence type="ECO:0000313" key="4">
    <source>
        <dbReference type="EMBL" id="KAK7234074.1"/>
    </source>
</evidence>
<dbReference type="Proteomes" id="UP001363151">
    <property type="component" value="Unassembled WGS sequence"/>
</dbReference>
<comment type="similarity">
    <text evidence="1 2">Belongs to the gamma-glutamylcyclotransferase family.</text>
</comment>
<organism evidence="4 5">
    <name type="scientific">Aureococcus anophagefferens</name>
    <name type="common">Harmful bloom alga</name>
    <dbReference type="NCBI Taxonomy" id="44056"/>
    <lineage>
        <taxon>Eukaryota</taxon>
        <taxon>Sar</taxon>
        <taxon>Stramenopiles</taxon>
        <taxon>Ochrophyta</taxon>
        <taxon>Pelagophyceae</taxon>
        <taxon>Pelagomonadales</taxon>
        <taxon>Pelagomonadaceae</taxon>
        <taxon>Aureococcus</taxon>
    </lineage>
</organism>